<dbReference type="EMBL" id="WKEU01000064">
    <property type="protein sequence ID" value="MCF5064329.1"/>
    <property type="molecule type" value="Genomic_DNA"/>
</dbReference>
<keyword evidence="2" id="KW-0472">Membrane</keyword>
<proteinExistence type="inferred from homology"/>
<dbReference type="InterPro" id="IPR008462">
    <property type="entry name" value="CsbD"/>
</dbReference>
<dbReference type="InterPro" id="IPR036629">
    <property type="entry name" value="YjbJ_sf"/>
</dbReference>
<dbReference type="Pfam" id="PF05532">
    <property type="entry name" value="CsbD"/>
    <property type="match status" value="1"/>
</dbReference>
<feature type="domain" description="CsbD-like" evidence="3">
    <location>
        <begin position="11"/>
        <end position="59"/>
    </location>
</feature>
<protein>
    <submittedName>
        <fullName evidence="4">CsbD family protein</fullName>
    </submittedName>
</protein>
<name>A0A9Q3ZYM2_PSESX</name>
<comment type="caution">
    <text evidence="4">The sequence shown here is derived from an EMBL/GenBank/DDBJ whole genome shotgun (WGS) entry which is preliminary data.</text>
</comment>
<accession>A0A9Q3ZYM2</accession>
<dbReference type="Gene3D" id="1.10.1470.10">
    <property type="entry name" value="YjbJ"/>
    <property type="match status" value="1"/>
</dbReference>
<keyword evidence="2" id="KW-0812">Transmembrane</keyword>
<evidence type="ECO:0000259" key="3">
    <source>
        <dbReference type="Pfam" id="PF05532"/>
    </source>
</evidence>
<evidence type="ECO:0000313" key="4">
    <source>
        <dbReference type="EMBL" id="MCF5064329.1"/>
    </source>
</evidence>
<keyword evidence="2" id="KW-1133">Transmembrane helix</keyword>
<comment type="similarity">
    <text evidence="1">Belongs to the UPF0337 (CsbD) family.</text>
</comment>
<reference evidence="4" key="1">
    <citation type="submission" date="2019-11" db="EMBL/GenBank/DDBJ databases">
        <title>Epiphytic Pseudomonas syringae from cherry orchards.</title>
        <authorList>
            <person name="Hulin M.T."/>
        </authorList>
    </citation>
    <scope>NUCLEOTIDE SEQUENCE</scope>
    <source>
        <strain evidence="4">PA-6-9A</strain>
    </source>
</reference>
<gene>
    <name evidence="4" type="ORF">GIW73_15440</name>
</gene>
<evidence type="ECO:0000313" key="5">
    <source>
        <dbReference type="Proteomes" id="UP000814207"/>
    </source>
</evidence>
<evidence type="ECO:0000256" key="2">
    <source>
        <dbReference type="SAM" id="Phobius"/>
    </source>
</evidence>
<sequence length="87" mass="9032">MTLSGCQPSIIEGVAEKLAGKAQSAVGKLIGDSKMEAEGAGHQAAGQLTKTYGDTLDSVFTFVKEKPVTALAIGAAALILINRIFRR</sequence>
<organism evidence="4 5">
    <name type="scientific">Pseudomonas syringae</name>
    <dbReference type="NCBI Taxonomy" id="317"/>
    <lineage>
        <taxon>Bacteria</taxon>
        <taxon>Pseudomonadati</taxon>
        <taxon>Pseudomonadota</taxon>
        <taxon>Gammaproteobacteria</taxon>
        <taxon>Pseudomonadales</taxon>
        <taxon>Pseudomonadaceae</taxon>
        <taxon>Pseudomonas</taxon>
    </lineage>
</organism>
<dbReference type="Proteomes" id="UP000814207">
    <property type="component" value="Unassembled WGS sequence"/>
</dbReference>
<feature type="transmembrane region" description="Helical" evidence="2">
    <location>
        <begin position="68"/>
        <end position="85"/>
    </location>
</feature>
<dbReference type="AlphaFoldDB" id="A0A9Q3ZYM2"/>
<dbReference type="SUPFAM" id="SSF69047">
    <property type="entry name" value="Hypothetical protein YjbJ"/>
    <property type="match status" value="1"/>
</dbReference>
<evidence type="ECO:0000256" key="1">
    <source>
        <dbReference type="ARBA" id="ARBA00009129"/>
    </source>
</evidence>